<evidence type="ECO:0000313" key="4">
    <source>
        <dbReference type="Proteomes" id="UP000432350"/>
    </source>
</evidence>
<feature type="signal peptide" evidence="1">
    <location>
        <begin position="1"/>
        <end position="20"/>
    </location>
</feature>
<dbReference type="Gene3D" id="2.160.20.10">
    <property type="entry name" value="Single-stranded right-handed beta-helix, Pectin lyase-like"/>
    <property type="match status" value="1"/>
</dbReference>
<dbReference type="Proteomes" id="UP000432350">
    <property type="component" value="Unassembled WGS sequence"/>
</dbReference>
<sequence length="518" mass="54951">MKKILLYILLAMMFASCSKNSPLKETAMEEGSVKKAGLLALANMYVNATTGSDANTGTSASVTLKSIQAALNKTTDGIGATIYVAGGIYNERLYWPASGASATAPITLTNYDNGVVVLDGSNATNATQNEMIAIAGRSHIRINNIHITNNIRSFAKGIYVVGTGTDIQVTNCKISNIGWTTNPSAIPASTDNASPFIIVGSTGTPYSQIYIGNNEIFNCVTGYSEGLTLTGNVENFLIESNSIHDITNIGINMSGNYAWTGAPSSLNYARNGNVKNNVVYNCVSPVATSGGIYIDGGKWITIEGNKVYKNYAGISVGCENDNNTVEGVNIRSNFIYDNIEAGLLIGANQPNSKVVNTVVSNNTFFQNYNKGGWGGEISLQNLDQVSFVNNIIYAKSAIAIIASLGYTASNLAFNFNKYYSATTTAANMVFDWGGVNGTTYTGLANFTTATGLDANSTYGNPGLVSILLSNPDLHLTSTSGCINAGMPNYVLKPDELDIDRGNRLINARIDIGAHETLY</sequence>
<dbReference type="SUPFAM" id="SSF51126">
    <property type="entry name" value="Pectin lyase-like"/>
    <property type="match status" value="1"/>
</dbReference>
<proteinExistence type="predicted"/>
<dbReference type="InterPro" id="IPR011050">
    <property type="entry name" value="Pectin_lyase_fold/virulence"/>
</dbReference>
<dbReference type="InterPro" id="IPR039448">
    <property type="entry name" value="Beta_helix"/>
</dbReference>
<keyword evidence="1" id="KW-0732">Signal</keyword>
<dbReference type="SMART" id="SM00710">
    <property type="entry name" value="PbH1"/>
    <property type="match status" value="7"/>
</dbReference>
<accession>A0A653XWW1</accession>
<dbReference type="AlphaFoldDB" id="A0A653XWW1"/>
<reference evidence="3 4" key="1">
    <citation type="submission" date="2019-10" db="EMBL/GenBank/DDBJ databases">
        <authorList>
            <person name="Karimi E."/>
        </authorList>
    </citation>
    <scope>NUCLEOTIDE SEQUENCE [LARGE SCALE GENOMIC DNA]</scope>
    <source>
        <strain evidence="3 4">Sphingobacterium sp. 8BC</strain>
    </source>
</reference>
<feature type="chain" id="PRO_5024824815" description="Right handed beta helix domain-containing protein" evidence="1">
    <location>
        <begin position="21"/>
        <end position="518"/>
    </location>
</feature>
<dbReference type="Pfam" id="PF13229">
    <property type="entry name" value="Beta_helix"/>
    <property type="match status" value="1"/>
</dbReference>
<feature type="domain" description="Right handed beta helix" evidence="2">
    <location>
        <begin position="132"/>
        <end position="329"/>
    </location>
</feature>
<organism evidence="3 4">
    <name type="scientific">Sphingobacterium multivorum</name>
    <dbReference type="NCBI Taxonomy" id="28454"/>
    <lineage>
        <taxon>Bacteria</taxon>
        <taxon>Pseudomonadati</taxon>
        <taxon>Bacteroidota</taxon>
        <taxon>Sphingobacteriia</taxon>
        <taxon>Sphingobacteriales</taxon>
        <taxon>Sphingobacteriaceae</taxon>
        <taxon>Sphingobacterium</taxon>
    </lineage>
</organism>
<dbReference type="InterPro" id="IPR006626">
    <property type="entry name" value="PbH1"/>
</dbReference>
<gene>
    <name evidence="3" type="ORF">SPHINGO8BC_10169</name>
</gene>
<dbReference type="InterPro" id="IPR012334">
    <property type="entry name" value="Pectin_lyas_fold"/>
</dbReference>
<protein>
    <recommendedName>
        <fullName evidence="2">Right handed beta helix domain-containing protein</fullName>
    </recommendedName>
</protein>
<evidence type="ECO:0000313" key="3">
    <source>
        <dbReference type="EMBL" id="VXC34583.1"/>
    </source>
</evidence>
<dbReference type="EMBL" id="CABWMV010000001">
    <property type="protein sequence ID" value="VXC34583.1"/>
    <property type="molecule type" value="Genomic_DNA"/>
</dbReference>
<name>A0A653XWW1_SPHMU</name>
<dbReference type="PROSITE" id="PS51257">
    <property type="entry name" value="PROKAR_LIPOPROTEIN"/>
    <property type="match status" value="1"/>
</dbReference>
<evidence type="ECO:0000256" key="1">
    <source>
        <dbReference type="SAM" id="SignalP"/>
    </source>
</evidence>
<evidence type="ECO:0000259" key="2">
    <source>
        <dbReference type="Pfam" id="PF13229"/>
    </source>
</evidence>